<protein>
    <submittedName>
        <fullName evidence="5">LytR family transcriptional regulator</fullName>
    </submittedName>
</protein>
<feature type="region of interest" description="Disordered" evidence="2">
    <location>
        <begin position="1"/>
        <end position="34"/>
    </location>
</feature>
<evidence type="ECO:0000256" key="2">
    <source>
        <dbReference type="SAM" id="MobiDB-lite"/>
    </source>
</evidence>
<feature type="domain" description="Cell envelope-related transcriptional attenuator" evidence="4">
    <location>
        <begin position="119"/>
        <end position="275"/>
    </location>
</feature>
<dbReference type="Gene3D" id="3.40.630.190">
    <property type="entry name" value="LCP protein"/>
    <property type="match status" value="1"/>
</dbReference>
<dbReference type="InterPro" id="IPR004474">
    <property type="entry name" value="LytR_CpsA_psr"/>
</dbReference>
<comment type="similarity">
    <text evidence="1">Belongs to the LytR/CpsA/Psr (LCP) family.</text>
</comment>
<reference evidence="5 6" key="1">
    <citation type="submission" date="2018-11" db="EMBL/GenBank/DDBJ databases">
        <authorList>
            <person name="Li F."/>
        </authorList>
    </citation>
    <scope>NUCLEOTIDE SEQUENCE [LARGE SCALE GENOMIC DNA]</scope>
    <source>
        <strain evidence="5 6">Gsoil 097</strain>
    </source>
</reference>
<name>A0A3N0CG05_9ACTN</name>
<evidence type="ECO:0000313" key="6">
    <source>
        <dbReference type="Proteomes" id="UP000267128"/>
    </source>
</evidence>
<keyword evidence="3" id="KW-0812">Transmembrane</keyword>
<evidence type="ECO:0000256" key="3">
    <source>
        <dbReference type="SAM" id="Phobius"/>
    </source>
</evidence>
<dbReference type="PANTHER" id="PTHR33392">
    <property type="entry name" value="POLYISOPRENYL-TEICHOIC ACID--PEPTIDOGLYCAN TEICHOIC ACID TRANSFERASE TAGU"/>
    <property type="match status" value="1"/>
</dbReference>
<proteinExistence type="inferred from homology"/>
<feature type="region of interest" description="Disordered" evidence="2">
    <location>
        <begin position="365"/>
        <end position="423"/>
    </location>
</feature>
<gene>
    <name evidence="5" type="ORF">EFK50_11545</name>
</gene>
<dbReference type="NCBIfam" id="TIGR00350">
    <property type="entry name" value="lytR_cpsA_psr"/>
    <property type="match status" value="1"/>
</dbReference>
<dbReference type="InterPro" id="IPR050922">
    <property type="entry name" value="LytR/CpsA/Psr_CW_biosynth"/>
</dbReference>
<feature type="compositionally biased region" description="Low complexity" evidence="2">
    <location>
        <begin position="373"/>
        <end position="399"/>
    </location>
</feature>
<keyword evidence="6" id="KW-1185">Reference proteome</keyword>
<dbReference type="Pfam" id="PF03816">
    <property type="entry name" value="LytR_cpsA_psr"/>
    <property type="match status" value="1"/>
</dbReference>
<dbReference type="Proteomes" id="UP000267128">
    <property type="component" value="Unassembled WGS sequence"/>
</dbReference>
<comment type="caution">
    <text evidence="5">The sequence shown here is derived from an EMBL/GenBank/DDBJ whole genome shotgun (WGS) entry which is preliminary data.</text>
</comment>
<evidence type="ECO:0000313" key="5">
    <source>
        <dbReference type="EMBL" id="RNL62402.1"/>
    </source>
</evidence>
<accession>A0A3N0CG05</accession>
<dbReference type="AlphaFoldDB" id="A0A3N0CG05"/>
<keyword evidence="3" id="KW-1133">Transmembrane helix</keyword>
<sequence length="423" mass="44963">MPFHAPQWEATKPIAGTTRGVSEGPNVSEAAPRHRVRSPRSRIILKRVGIGFAVFLMALTLFAVYEYKKLQGNIDTVEFDPDPRPAAVAPKAINILVMGSDTRDGANGKGIGGDTPGLSDTTMILHLSANRKFAYGVSLPRDAMVMRPSCRRKDGNGKDPGGLTMFNTAYAVGGPAYTVKTVERLTGIRMDHFVVVDFVGFKAMVNAIHGVKICVPTEVNDTVGNINLPAGTYTVTGQQALDYVRVRHDIGAPTGDIGRMKRQQSFIAAMIKKVISAGTLTNPIRTLNFLEAATESLTTDPEFANLKQLASLGNSLKNIGLDNVQFITVPFQEYAPDPNRVEWSSDATALWSLIKRDKNIGARFNDGAVSPGSGTTPSANASSTPSGNASGTPSGNASNTPSSKPTKSQAEKDAEAEAAGLCT</sequence>
<organism evidence="5 6">
    <name type="scientific">Nocardioides marmoriginsengisoli</name>
    <dbReference type="NCBI Taxonomy" id="661483"/>
    <lineage>
        <taxon>Bacteria</taxon>
        <taxon>Bacillati</taxon>
        <taxon>Actinomycetota</taxon>
        <taxon>Actinomycetes</taxon>
        <taxon>Propionibacteriales</taxon>
        <taxon>Nocardioidaceae</taxon>
        <taxon>Nocardioides</taxon>
    </lineage>
</organism>
<keyword evidence="3" id="KW-0472">Membrane</keyword>
<dbReference type="OrthoDB" id="9782542at2"/>
<dbReference type="EMBL" id="RJSE01000007">
    <property type="protein sequence ID" value="RNL62402.1"/>
    <property type="molecule type" value="Genomic_DNA"/>
</dbReference>
<evidence type="ECO:0000259" key="4">
    <source>
        <dbReference type="Pfam" id="PF03816"/>
    </source>
</evidence>
<feature type="transmembrane region" description="Helical" evidence="3">
    <location>
        <begin position="44"/>
        <end position="65"/>
    </location>
</feature>
<evidence type="ECO:0000256" key="1">
    <source>
        <dbReference type="ARBA" id="ARBA00006068"/>
    </source>
</evidence>
<dbReference type="PANTHER" id="PTHR33392:SF6">
    <property type="entry name" value="POLYISOPRENYL-TEICHOIC ACID--PEPTIDOGLYCAN TEICHOIC ACID TRANSFERASE TAGU"/>
    <property type="match status" value="1"/>
</dbReference>